<dbReference type="WBParaSite" id="Gr19_v10_g4180.t1">
    <property type="protein sequence ID" value="Gr19_v10_g4180.t1"/>
    <property type="gene ID" value="Gr19_v10_g4180"/>
</dbReference>
<protein>
    <recommendedName>
        <fullName evidence="9">Trafficking protein particle complex subunit</fullName>
    </recommendedName>
</protein>
<evidence type="ECO:0000313" key="10">
    <source>
        <dbReference type="Proteomes" id="UP000887572"/>
    </source>
</evidence>
<evidence type="ECO:0000313" key="11">
    <source>
        <dbReference type="WBParaSite" id="Gr19_v10_g4180.t1"/>
    </source>
</evidence>
<evidence type="ECO:0000256" key="5">
    <source>
        <dbReference type="ARBA" id="ARBA00023034"/>
    </source>
</evidence>
<evidence type="ECO:0000256" key="3">
    <source>
        <dbReference type="ARBA" id="ARBA00022824"/>
    </source>
</evidence>
<keyword evidence="2 9" id="KW-0813">Transport</keyword>
<dbReference type="PANTHER" id="PTHR23249:SF15">
    <property type="entry name" value="TRAFFICKING PROTEIN PARTICLE COMPLEX SUBUNIT 4"/>
    <property type="match status" value="1"/>
</dbReference>
<dbReference type="InterPro" id="IPR011012">
    <property type="entry name" value="Longin-like_dom_sf"/>
</dbReference>
<keyword evidence="3 9" id="KW-0256">Endoplasmic reticulum</keyword>
<dbReference type="GO" id="GO:0005783">
    <property type="term" value="C:endoplasmic reticulum"/>
    <property type="evidence" value="ECO:0007669"/>
    <property type="project" value="UniProtKB-SubCell"/>
</dbReference>
<dbReference type="Gene3D" id="3.30.450.70">
    <property type="match status" value="1"/>
</dbReference>
<dbReference type="GO" id="GO:0030008">
    <property type="term" value="C:TRAPP complex"/>
    <property type="evidence" value="ECO:0007669"/>
    <property type="project" value="UniProtKB-UniRule"/>
</dbReference>
<evidence type="ECO:0000256" key="7">
    <source>
        <dbReference type="ARBA" id="ARBA00046052"/>
    </source>
</evidence>
<keyword evidence="4 9" id="KW-0931">ER-Golgi transport</keyword>
<dbReference type="GO" id="GO:0005794">
    <property type="term" value="C:Golgi apparatus"/>
    <property type="evidence" value="ECO:0007669"/>
    <property type="project" value="UniProtKB-SubCell"/>
</dbReference>
<comment type="subunit">
    <text evidence="8">Component of the multisubunit TRAPP (transport protein particle) complex, which includes at least TRAPPC2, TRAPPC2L, TRAPPC3, TRAPPC3L, TRAPPC4, TRAPPC5, TRAPPC8, TRAPPC9, TRAPPC10, TRAPPC11 and TRAPPC12. Interacts with SDC2.</text>
</comment>
<proteinExistence type="inferred from homology"/>
<dbReference type="Pfam" id="PF04099">
    <property type="entry name" value="Sybindin"/>
    <property type="match status" value="1"/>
</dbReference>
<dbReference type="GO" id="GO:0006888">
    <property type="term" value="P:endoplasmic reticulum to Golgi vesicle-mediated transport"/>
    <property type="evidence" value="ECO:0007669"/>
    <property type="project" value="UniProtKB-UniRule"/>
</dbReference>
<dbReference type="SMART" id="SM01399">
    <property type="entry name" value="Sybindin"/>
    <property type="match status" value="1"/>
</dbReference>
<dbReference type="AlphaFoldDB" id="A0A914HTY1"/>
<keyword evidence="10" id="KW-1185">Reference proteome</keyword>
<dbReference type="InterPro" id="IPR007233">
    <property type="entry name" value="TRAPPC"/>
</dbReference>
<evidence type="ECO:0000256" key="8">
    <source>
        <dbReference type="ARBA" id="ARBA00046941"/>
    </source>
</evidence>
<keyword evidence="5 9" id="KW-0333">Golgi apparatus</keyword>
<dbReference type="CDD" id="cd14856">
    <property type="entry name" value="TRAPPC4_synbindin"/>
    <property type="match status" value="1"/>
</dbReference>
<reference evidence="11" key="1">
    <citation type="submission" date="2022-11" db="UniProtKB">
        <authorList>
            <consortium name="WormBaseParasite"/>
        </authorList>
    </citation>
    <scope>IDENTIFICATION</scope>
</reference>
<accession>A0A914HTY1</accession>
<dbReference type="FunFam" id="3.30.450.70:FF:000017">
    <property type="entry name" value="Sybindin-like family protein"/>
    <property type="match status" value="1"/>
</dbReference>
<evidence type="ECO:0000256" key="2">
    <source>
        <dbReference type="ARBA" id="ARBA00022448"/>
    </source>
</evidence>
<evidence type="ECO:0000256" key="1">
    <source>
        <dbReference type="ARBA" id="ARBA00004555"/>
    </source>
</evidence>
<evidence type="ECO:0000256" key="6">
    <source>
        <dbReference type="ARBA" id="ARBA00038179"/>
    </source>
</evidence>
<comment type="subcellular location">
    <subcellularLocation>
        <location evidence="9">Endoplasmic reticulum</location>
    </subcellularLocation>
    <subcellularLocation>
        <location evidence="9">Golgi apparatus</location>
        <location evidence="9">cis-Golgi network</location>
    </subcellularLocation>
    <subcellularLocation>
        <location evidence="1">Golgi apparatus</location>
    </subcellularLocation>
</comment>
<comment type="similarity">
    <text evidence="6">Belongs to the TRAPP small subunits family. TRAPPC4 subfamily.</text>
</comment>
<dbReference type="SUPFAM" id="SSF64356">
    <property type="entry name" value="SNARE-like"/>
    <property type="match status" value="1"/>
</dbReference>
<organism evidence="10 11">
    <name type="scientific">Globodera rostochiensis</name>
    <name type="common">Golden nematode worm</name>
    <name type="synonym">Heterodera rostochiensis</name>
    <dbReference type="NCBI Taxonomy" id="31243"/>
    <lineage>
        <taxon>Eukaryota</taxon>
        <taxon>Metazoa</taxon>
        <taxon>Ecdysozoa</taxon>
        <taxon>Nematoda</taxon>
        <taxon>Chromadorea</taxon>
        <taxon>Rhabditida</taxon>
        <taxon>Tylenchina</taxon>
        <taxon>Tylenchomorpha</taxon>
        <taxon>Tylenchoidea</taxon>
        <taxon>Heteroderidae</taxon>
        <taxon>Heteroderinae</taxon>
        <taxon>Globodera</taxon>
    </lineage>
</organism>
<name>A0A914HTY1_GLORO</name>
<evidence type="ECO:0000256" key="4">
    <source>
        <dbReference type="ARBA" id="ARBA00022892"/>
    </source>
</evidence>
<comment type="function">
    <text evidence="7">Core component of the TRAPP complexes which has a function of guanine nucleotide exchange factor activity for Rab1 GTPase. Plays a role in vesicular transport from endoplasmic reticulum to Golgi and autophagy. May play a role in dendrite postsynaptic membrane trafficking.</text>
</comment>
<comment type="subunit">
    <text evidence="9">Part of the multisubunit transport protein particle (TRAPP) complex.</text>
</comment>
<sequence>MTIFHVFVINRAGSLIYDWENRRAVDPQIAPLSTNEKIVLASVFHSLYTIATQLSPASKSTGIEVLETSQFKLQCFQSITGVKFVVILVNTYTNTQNVEPLLRKIYELYADYALKNPFYSVDMPIRADKFEAEFLLTAAVTMSKQLGYMLIQNGAIAKSEGDLVNAERLASVVLRMIAVGPFFAPSSANNVISSLCTSGGVNQPFRLPSVAPHFDRLSILFPDHQYDIVVGSGGGGISIGGGRQSQQQKQIIHVVKRTLPLLPD</sequence>
<dbReference type="PANTHER" id="PTHR23249">
    <property type="entry name" value="TRAFFICKING PROTEIN PARTICLE COMPLEX SUBUNIT"/>
    <property type="match status" value="1"/>
</dbReference>
<evidence type="ECO:0000256" key="9">
    <source>
        <dbReference type="RuleBase" id="RU366065"/>
    </source>
</evidence>
<dbReference type="Proteomes" id="UP000887572">
    <property type="component" value="Unplaced"/>
</dbReference>